<comment type="caution">
    <text evidence="19">The sequence shown here is derived from an EMBL/GenBank/DDBJ whole genome shotgun (WGS) entry which is preliminary data.</text>
</comment>
<evidence type="ECO:0000256" key="4">
    <source>
        <dbReference type="ARBA" id="ARBA00022528"/>
    </source>
</evidence>
<evidence type="ECO:0000256" key="17">
    <source>
        <dbReference type="SAM" id="MobiDB-lite"/>
    </source>
</evidence>
<dbReference type="PANTHER" id="PTHR10903">
    <property type="entry name" value="GTPASE, IMAP FAMILY MEMBER-RELATED"/>
    <property type="match status" value="1"/>
</dbReference>
<dbReference type="GO" id="GO:0046872">
    <property type="term" value="F:metal ion binding"/>
    <property type="evidence" value="ECO:0007669"/>
    <property type="project" value="UniProtKB-KW"/>
</dbReference>
<evidence type="ECO:0000256" key="10">
    <source>
        <dbReference type="ARBA" id="ARBA00022805"/>
    </source>
</evidence>
<keyword evidence="12" id="KW-0653">Protein transport</keyword>
<comment type="subcellular location">
    <subcellularLocation>
        <location evidence="2">Membrane</location>
        <topology evidence="2">Single-pass membrane protein</topology>
    </subcellularLocation>
    <subcellularLocation>
        <location evidence="16">Plastid</location>
        <location evidence="16">Chloroplast outer membrane</location>
    </subcellularLocation>
</comment>
<evidence type="ECO:0000256" key="6">
    <source>
        <dbReference type="ARBA" id="ARBA00022692"/>
    </source>
</evidence>
<keyword evidence="11" id="KW-0460">Magnesium</keyword>
<reference evidence="19 20" key="1">
    <citation type="submission" date="2016-07" db="EMBL/GenBank/DDBJ databases">
        <title>Pervasive Adenine N6-methylation of Active Genes in Fungi.</title>
        <authorList>
            <consortium name="DOE Joint Genome Institute"/>
            <person name="Mondo S.J."/>
            <person name="Dannebaum R.O."/>
            <person name="Kuo R.C."/>
            <person name="Labutti K."/>
            <person name="Haridas S."/>
            <person name="Kuo A."/>
            <person name="Salamov A."/>
            <person name="Ahrendt S.R."/>
            <person name="Lipzen A."/>
            <person name="Sullivan W."/>
            <person name="Andreopoulos W.B."/>
            <person name="Clum A."/>
            <person name="Lindquist E."/>
            <person name="Daum C."/>
            <person name="Ramamoorthy G.K."/>
            <person name="Gryganskyi A."/>
            <person name="Culley D."/>
            <person name="Magnuson J.K."/>
            <person name="James T.Y."/>
            <person name="O'Malley M.A."/>
            <person name="Stajich J.E."/>
            <person name="Spatafora J.W."/>
            <person name="Visel A."/>
            <person name="Grigoriev I.V."/>
        </authorList>
    </citation>
    <scope>NUCLEOTIDE SEQUENCE [LARGE SCALE GENOMIC DNA]</scope>
    <source>
        <strain evidence="19 20">NRRL 3116</strain>
    </source>
</reference>
<keyword evidence="3" id="KW-0813">Transport</keyword>
<dbReference type="GeneID" id="33568673"/>
<dbReference type="InterPro" id="IPR006703">
    <property type="entry name" value="G_AIG1"/>
</dbReference>
<dbReference type="InParanoid" id="A0A1Y2GBS3"/>
<evidence type="ECO:0000259" key="18">
    <source>
        <dbReference type="Pfam" id="PF04548"/>
    </source>
</evidence>
<dbReference type="GO" id="GO:0015031">
    <property type="term" value="P:protein transport"/>
    <property type="evidence" value="ECO:0007669"/>
    <property type="project" value="UniProtKB-KW"/>
</dbReference>
<keyword evidence="6" id="KW-0812">Transmembrane</keyword>
<evidence type="ECO:0000256" key="2">
    <source>
        <dbReference type="ARBA" id="ARBA00004167"/>
    </source>
</evidence>
<evidence type="ECO:0000256" key="3">
    <source>
        <dbReference type="ARBA" id="ARBA00022448"/>
    </source>
</evidence>
<keyword evidence="15" id="KW-0472">Membrane</keyword>
<dbReference type="GO" id="GO:0016020">
    <property type="term" value="C:membrane"/>
    <property type="evidence" value="ECO:0007669"/>
    <property type="project" value="UniProtKB-SubCell"/>
</dbReference>
<keyword evidence="5" id="KW-0934">Plastid</keyword>
<keyword evidence="10" id="KW-1002">Plastid outer membrane</keyword>
<feature type="region of interest" description="Disordered" evidence="17">
    <location>
        <begin position="192"/>
        <end position="256"/>
    </location>
</feature>
<dbReference type="InterPro" id="IPR027417">
    <property type="entry name" value="P-loop_NTPase"/>
</dbReference>
<dbReference type="Gene3D" id="3.40.50.300">
    <property type="entry name" value="P-loop containing nucleotide triphosphate hydrolases"/>
    <property type="match status" value="1"/>
</dbReference>
<evidence type="ECO:0000256" key="11">
    <source>
        <dbReference type="ARBA" id="ARBA00022842"/>
    </source>
</evidence>
<accession>A0A1Y2GBS3</accession>
<evidence type="ECO:0000256" key="14">
    <source>
        <dbReference type="ARBA" id="ARBA00023134"/>
    </source>
</evidence>
<dbReference type="Pfam" id="PF04548">
    <property type="entry name" value="AIG1"/>
    <property type="match status" value="1"/>
</dbReference>
<dbReference type="Proteomes" id="UP000193648">
    <property type="component" value="Unassembled WGS sequence"/>
</dbReference>
<protein>
    <submittedName>
        <fullName evidence="19">p-loop containing nucleoside triphosphate hydrolase protein</fullName>
    </submittedName>
</protein>
<keyword evidence="9 19" id="KW-0378">Hydrolase</keyword>
<gene>
    <name evidence="19" type="ORF">BCR41DRAFT_373954</name>
</gene>
<sequence length="327" mass="35545">MAAATGAPLPPPESSHIADGPGPVVLVAIGKTGQGKSSLLNRIMGTNELKASASVRAVTKGIAERSGWARFEDNRRFLVTVADTPGLADTEGDDEKNIPILKDYIHSIGSRLGVSAFLLVFKINSSVDIIMTILKTFNDIMQEFPYVWENVILVFTGCDFKRDREILEAKQLMTTVLQQQIREHILKKLPNRPAAVNGSSTNKSTGGSTSRSTTMASFNSSSSTSSSSSSPSVSTSNSFTKPRSATTYSPSLSPVSDFDDDTVPSIPMVFLTTAENICSFALGAGKCDCDKHSDYLKVTMKRLWNEVRKTKRWVIHGDNEDDFINHS</sequence>
<dbReference type="SUPFAM" id="SSF52540">
    <property type="entry name" value="P-loop containing nucleoside triphosphate hydrolases"/>
    <property type="match status" value="1"/>
</dbReference>
<dbReference type="PANTHER" id="PTHR10903:SF135">
    <property type="entry name" value="TRANSLOCASE OF CHLOROPLAST 120, CHLOROPLASTIC-RELATED"/>
    <property type="match status" value="1"/>
</dbReference>
<feature type="domain" description="AIG1-type G" evidence="18">
    <location>
        <begin position="26"/>
        <end position="202"/>
    </location>
</feature>
<keyword evidence="7" id="KW-0479">Metal-binding</keyword>
<dbReference type="RefSeq" id="XP_021877578.1">
    <property type="nucleotide sequence ID" value="XM_022026830.1"/>
</dbReference>
<feature type="compositionally biased region" description="Low complexity" evidence="17">
    <location>
        <begin position="198"/>
        <end position="240"/>
    </location>
</feature>
<keyword evidence="20" id="KW-1185">Reference proteome</keyword>
<name>A0A1Y2GBS3_9FUNG</name>
<keyword evidence="4" id="KW-0150">Chloroplast</keyword>
<evidence type="ECO:0000313" key="20">
    <source>
        <dbReference type="Proteomes" id="UP000193648"/>
    </source>
</evidence>
<dbReference type="OrthoDB" id="8954335at2759"/>
<evidence type="ECO:0000256" key="16">
    <source>
        <dbReference type="ARBA" id="ARBA00024013"/>
    </source>
</evidence>
<evidence type="ECO:0000313" key="19">
    <source>
        <dbReference type="EMBL" id="ORZ06535.1"/>
    </source>
</evidence>
<keyword evidence="8" id="KW-0547">Nucleotide-binding</keyword>
<evidence type="ECO:0000256" key="15">
    <source>
        <dbReference type="ARBA" id="ARBA00023136"/>
    </source>
</evidence>
<comment type="cofactor">
    <cofactor evidence="1">
        <name>Mg(2+)</name>
        <dbReference type="ChEBI" id="CHEBI:18420"/>
    </cofactor>
</comment>
<keyword evidence="14" id="KW-0342">GTP-binding</keyword>
<evidence type="ECO:0000256" key="1">
    <source>
        <dbReference type="ARBA" id="ARBA00001946"/>
    </source>
</evidence>
<evidence type="ECO:0000256" key="7">
    <source>
        <dbReference type="ARBA" id="ARBA00022723"/>
    </source>
</evidence>
<evidence type="ECO:0000256" key="5">
    <source>
        <dbReference type="ARBA" id="ARBA00022640"/>
    </source>
</evidence>
<proteinExistence type="predicted"/>
<evidence type="ECO:0000256" key="12">
    <source>
        <dbReference type="ARBA" id="ARBA00022927"/>
    </source>
</evidence>
<dbReference type="EMBL" id="MCFF01000045">
    <property type="protein sequence ID" value="ORZ06535.1"/>
    <property type="molecule type" value="Genomic_DNA"/>
</dbReference>
<dbReference type="AlphaFoldDB" id="A0A1Y2GBS3"/>
<evidence type="ECO:0000256" key="9">
    <source>
        <dbReference type="ARBA" id="ARBA00022801"/>
    </source>
</evidence>
<dbReference type="GO" id="GO:0005525">
    <property type="term" value="F:GTP binding"/>
    <property type="evidence" value="ECO:0007669"/>
    <property type="project" value="UniProtKB-KW"/>
</dbReference>
<keyword evidence="13" id="KW-1133">Transmembrane helix</keyword>
<dbReference type="InterPro" id="IPR045058">
    <property type="entry name" value="GIMA/IAN/Toc"/>
</dbReference>
<dbReference type="STRING" id="64571.A0A1Y2GBS3"/>
<organism evidence="19 20">
    <name type="scientific">Lobosporangium transversale</name>
    <dbReference type="NCBI Taxonomy" id="64571"/>
    <lineage>
        <taxon>Eukaryota</taxon>
        <taxon>Fungi</taxon>
        <taxon>Fungi incertae sedis</taxon>
        <taxon>Mucoromycota</taxon>
        <taxon>Mortierellomycotina</taxon>
        <taxon>Mortierellomycetes</taxon>
        <taxon>Mortierellales</taxon>
        <taxon>Mortierellaceae</taxon>
        <taxon>Lobosporangium</taxon>
    </lineage>
</organism>
<evidence type="ECO:0000256" key="13">
    <source>
        <dbReference type="ARBA" id="ARBA00022989"/>
    </source>
</evidence>
<feature type="compositionally biased region" description="Polar residues" evidence="17">
    <location>
        <begin position="241"/>
        <end position="254"/>
    </location>
</feature>
<evidence type="ECO:0000256" key="8">
    <source>
        <dbReference type="ARBA" id="ARBA00022741"/>
    </source>
</evidence>
<dbReference type="GO" id="GO:0016787">
    <property type="term" value="F:hydrolase activity"/>
    <property type="evidence" value="ECO:0007669"/>
    <property type="project" value="UniProtKB-KW"/>
</dbReference>